<evidence type="ECO:0000313" key="6">
    <source>
        <dbReference type="Proteomes" id="UP000502699"/>
    </source>
</evidence>
<reference evidence="6" key="1">
    <citation type="submission" date="2020-01" db="EMBL/GenBank/DDBJ databases">
        <title>Caldichromatium gen. nov., sp. nov., a thermophilic purple sulfur bacterium member of the family Chromatiaceae isolated from Nakabusa hot spring, Japan.</title>
        <authorList>
            <person name="Saini M.K."/>
            <person name="Hanada S."/>
            <person name="Tank M."/>
        </authorList>
    </citation>
    <scope>NUCLEOTIDE SEQUENCE [LARGE SCALE GENOMIC DNA]</scope>
    <source>
        <strain evidence="6">No.7</strain>
    </source>
</reference>
<protein>
    <submittedName>
        <fullName evidence="5">SpoIIE family protein phosphatase</fullName>
    </submittedName>
</protein>
<feature type="domain" description="Response regulatory" evidence="4">
    <location>
        <begin position="7"/>
        <end position="123"/>
    </location>
</feature>
<evidence type="ECO:0000256" key="1">
    <source>
        <dbReference type="ARBA" id="ARBA00022801"/>
    </source>
</evidence>
<dbReference type="InterPro" id="IPR011006">
    <property type="entry name" value="CheY-like_superfamily"/>
</dbReference>
<dbReference type="SUPFAM" id="SSF81606">
    <property type="entry name" value="PP2C-like"/>
    <property type="match status" value="1"/>
</dbReference>
<keyword evidence="6" id="KW-1185">Reference proteome</keyword>
<organism evidence="5 6">
    <name type="scientific">Caldichromatium japonicum</name>
    <dbReference type="NCBI Taxonomy" id="2699430"/>
    <lineage>
        <taxon>Bacteria</taxon>
        <taxon>Pseudomonadati</taxon>
        <taxon>Pseudomonadota</taxon>
        <taxon>Gammaproteobacteria</taxon>
        <taxon>Chromatiales</taxon>
        <taxon>Chromatiaceae</taxon>
        <taxon>Caldichromatium</taxon>
    </lineage>
</organism>
<evidence type="ECO:0000259" key="4">
    <source>
        <dbReference type="PROSITE" id="PS50110"/>
    </source>
</evidence>
<dbReference type="AlphaFoldDB" id="A0A6G7VFJ3"/>
<dbReference type="PANTHER" id="PTHR43156:SF2">
    <property type="entry name" value="STAGE II SPORULATION PROTEIN E"/>
    <property type="match status" value="1"/>
</dbReference>
<dbReference type="GO" id="GO:0016791">
    <property type="term" value="F:phosphatase activity"/>
    <property type="evidence" value="ECO:0007669"/>
    <property type="project" value="TreeGrafter"/>
</dbReference>
<accession>A0A6G7VFJ3</accession>
<gene>
    <name evidence="5" type="ORF">GWK36_12380</name>
</gene>
<dbReference type="InterPro" id="IPR001789">
    <property type="entry name" value="Sig_transdc_resp-reg_receiver"/>
</dbReference>
<keyword evidence="2" id="KW-0597">Phosphoprotein</keyword>
<dbReference type="GO" id="GO:0000160">
    <property type="term" value="P:phosphorelay signal transduction system"/>
    <property type="evidence" value="ECO:0007669"/>
    <property type="project" value="InterPro"/>
</dbReference>
<keyword evidence="1" id="KW-0378">Hydrolase</keyword>
<dbReference type="Proteomes" id="UP000502699">
    <property type="component" value="Chromosome"/>
</dbReference>
<dbReference type="PANTHER" id="PTHR43156">
    <property type="entry name" value="STAGE II SPORULATION PROTEIN E-RELATED"/>
    <property type="match status" value="1"/>
</dbReference>
<evidence type="ECO:0000313" key="5">
    <source>
        <dbReference type="EMBL" id="QIK38646.1"/>
    </source>
</evidence>
<dbReference type="KEGG" id="cjap:GWK36_12380"/>
<dbReference type="InterPro" id="IPR001932">
    <property type="entry name" value="PPM-type_phosphatase-like_dom"/>
</dbReference>
<evidence type="ECO:0000256" key="2">
    <source>
        <dbReference type="PROSITE-ProRule" id="PRU00169"/>
    </source>
</evidence>
<dbReference type="Gene3D" id="3.60.40.10">
    <property type="entry name" value="PPM-type phosphatase domain"/>
    <property type="match status" value="1"/>
</dbReference>
<sequence length="379" mass="41894">MDDNPDTVLAVDDNPDVLLQIDHALRPDYRVCVANSAEGALEVLEQNPEIDLILLDVLMPGLDGFQTCRLIKKHPDWQRIPLLFLTALDQDRQEVMGLMLGAVDYLAKPIVPEVLRARVNTHLELARLRAQLQARIQELTEERALIEDILLRLHRDCSFDNRSLHQIMQPVERVSGDLCLADLTPDGRQWLLAGDFTGHGLIAAMAGPLVKQIFYDHCAFGVPFEQLIATLEQRLYDHLPRGRFMAAHVIEVAADRTQITWINAGMPDAFLVSPGGDIAVLRSQTLPFGIAVGQARAGIQVVAAPPGSHLLLCSDGVTEAASPSGEAFSSERLISAYRELLLVRNLKEGLALDALLQTIYAHRQQNTLEDDALILELAL</sequence>
<keyword evidence="3" id="KW-0175">Coiled coil</keyword>
<dbReference type="RefSeq" id="WP_166271516.1">
    <property type="nucleotide sequence ID" value="NZ_CP048029.1"/>
</dbReference>
<dbReference type="SMART" id="SM00448">
    <property type="entry name" value="REC"/>
    <property type="match status" value="1"/>
</dbReference>
<dbReference type="Pfam" id="PF00072">
    <property type="entry name" value="Response_reg"/>
    <property type="match status" value="1"/>
</dbReference>
<dbReference type="SMART" id="SM00331">
    <property type="entry name" value="PP2C_SIG"/>
    <property type="match status" value="1"/>
</dbReference>
<dbReference type="Pfam" id="PF07228">
    <property type="entry name" value="SpoIIE"/>
    <property type="match status" value="1"/>
</dbReference>
<dbReference type="Gene3D" id="3.40.50.2300">
    <property type="match status" value="1"/>
</dbReference>
<dbReference type="EMBL" id="CP048029">
    <property type="protein sequence ID" value="QIK38646.1"/>
    <property type="molecule type" value="Genomic_DNA"/>
</dbReference>
<dbReference type="InterPro" id="IPR036457">
    <property type="entry name" value="PPM-type-like_dom_sf"/>
</dbReference>
<dbReference type="SUPFAM" id="SSF52172">
    <property type="entry name" value="CheY-like"/>
    <property type="match status" value="1"/>
</dbReference>
<proteinExistence type="predicted"/>
<name>A0A6G7VFJ3_9GAMM</name>
<evidence type="ECO:0000256" key="3">
    <source>
        <dbReference type="SAM" id="Coils"/>
    </source>
</evidence>
<feature type="coiled-coil region" evidence="3">
    <location>
        <begin position="122"/>
        <end position="156"/>
    </location>
</feature>
<feature type="modified residue" description="4-aspartylphosphate" evidence="2">
    <location>
        <position position="56"/>
    </location>
</feature>
<dbReference type="InterPro" id="IPR052016">
    <property type="entry name" value="Bact_Sigma-Reg"/>
</dbReference>
<dbReference type="PROSITE" id="PS50110">
    <property type="entry name" value="RESPONSE_REGULATORY"/>
    <property type="match status" value="1"/>
</dbReference>